<dbReference type="EMBL" id="QZWG01000016">
    <property type="protein sequence ID" value="RZB59988.1"/>
    <property type="molecule type" value="Genomic_DNA"/>
</dbReference>
<reference evidence="5 6" key="1">
    <citation type="submission" date="2018-09" db="EMBL/GenBank/DDBJ databases">
        <title>A high-quality reference genome of wild soybean provides a powerful tool to mine soybean genomes.</title>
        <authorList>
            <person name="Xie M."/>
            <person name="Chung C.Y.L."/>
            <person name="Li M.-W."/>
            <person name="Wong F.-L."/>
            <person name="Chan T.-F."/>
            <person name="Lam H.-M."/>
        </authorList>
    </citation>
    <scope>NUCLEOTIDE SEQUENCE [LARGE SCALE GENOMIC DNA]</scope>
    <source>
        <strain evidence="6">cv. W05</strain>
        <tissue evidence="5">Hypocotyl of etiolated seedlings</tissue>
    </source>
</reference>
<dbReference type="Gramene" id="XM_028350399.1">
    <property type="protein sequence ID" value="XP_028206200.1"/>
    <property type="gene ID" value="LOC114389668"/>
</dbReference>
<accession>A0A445GFH5</accession>
<feature type="domain" description="PWWP" evidence="2">
    <location>
        <begin position="185"/>
        <end position="246"/>
    </location>
</feature>
<dbReference type="Gramene" id="XM_028350398.1">
    <property type="protein sequence ID" value="XP_028206199.1"/>
    <property type="gene ID" value="LOC114389668"/>
</dbReference>
<dbReference type="PROSITE" id="PS50812">
    <property type="entry name" value="PWWP"/>
    <property type="match status" value="1"/>
</dbReference>
<keyword evidence="5" id="KW-0808">Transferase</keyword>
<evidence type="ECO:0000259" key="2">
    <source>
        <dbReference type="PROSITE" id="PS50812"/>
    </source>
</evidence>
<feature type="compositionally biased region" description="Basic and acidic residues" evidence="1">
    <location>
        <begin position="569"/>
        <end position="589"/>
    </location>
</feature>
<feature type="region of interest" description="Disordered" evidence="1">
    <location>
        <begin position="520"/>
        <end position="604"/>
    </location>
</feature>
<dbReference type="Gramene" id="XM_028350397.1">
    <property type="protein sequence ID" value="XP_028206198.1"/>
    <property type="gene ID" value="LOC114389668"/>
</dbReference>
<dbReference type="AlphaFoldDB" id="A0A445GFH5"/>
<evidence type="ECO:0000313" key="3">
    <source>
        <dbReference type="EMBL" id="RZB59987.1"/>
    </source>
</evidence>
<dbReference type="PANTHER" id="PTHR42851:SF12">
    <property type="entry name" value="PWWP DOMAIN PROTEIN"/>
    <property type="match status" value="1"/>
</dbReference>
<sequence>MGTLEAGSKDPSGCSSPSPENDNNELREALCALKNGASENGVGFSGHGNQGSGDGGVVEVGKSRVSETKVSDEKGFEGREMEDDCQGLADSEMNGVSSLLKMRESGRNLMFLYGGASESAGKVNSEGGSFEVGVEGGERDGKKIEGEDDRNGKTVTADVPIADTSENKDVEMEDLGDEGCGGFLVGDFVWGKIKSHPWWPGRVYDPSDASDFALKLRQKSRLLVAYFGDGTFAWCHPSQLKPFEENFEDMMKQSSSRAFVNAVQKAVSEVGRLLNLKMSSSCAADKTSSEFVRPLAANSGVKEGILIPENGIEKLSDVLIDPAEFLSRVKQIAEIISIANILELEILKAQLSAFYLSRGGYRLPMYEVPQPVPGLEDSLRDKTVNVGSSECAVEAPAHGPFEEDYSTMPMSPKSGELSHSHGISGNRLNHRIKQKSIAEIMGEDKDVNTKNQEGDATEKVTVRKKRKGSEDTMASKSVQMRKALFSNTDRNVAGAENDGGCWGKEDGDNGTLAQLKKKKKAFGIGKSSSGSKKETDLEGKFKGKNEKGSLSREKKKSKYLSPPFTIPAREQRKGEIETESPKVSGKDQESEPLTRASDQLLKSPVPLKLNDEAFQENVSKELVKEQDLPDSSNYRTPEYDENKTIDTTKIQVPLGEVLSEVRYAAINPQTPSNTNSLERIVDFIFIYRSSLFRQGSYYKIYKKHKPSKKRKKPESDLGILRKDQIQSDHISAINDSEPKKRRIKKETALGLPKEKLSAAAKIGKKGTDKNASGAALFVSFEPGSSLPSKSDLITLYGKFGALNESETAMFASDYTARVFFLKASNAEKALSHSQNLNPFDSSGASFRLEYLSAGSKSEKSKPKASSTKKKDKTPAKPSASLSPGTEASKLNYIKQKLQCLTSMLEASDAKLPDIKAKLESEMKRLLEDVNKMVESSS</sequence>
<feature type="region of interest" description="Disordered" evidence="1">
    <location>
        <begin position="1"/>
        <end position="28"/>
    </location>
</feature>
<protein>
    <submittedName>
        <fullName evidence="3">Serine/threonine-protein kinase ATM isoform A</fullName>
    </submittedName>
    <submittedName>
        <fullName evidence="4">Serine/threonine-protein kinase ATM isoform B</fullName>
    </submittedName>
    <submittedName>
        <fullName evidence="5">Serine/threonine-protein kinase ATM isoform C</fullName>
    </submittedName>
</protein>
<proteinExistence type="predicted"/>
<keyword evidence="5" id="KW-0418">Kinase</keyword>
<dbReference type="Proteomes" id="UP000289340">
    <property type="component" value="Chromosome 16"/>
</dbReference>
<dbReference type="Gramene" id="XM_028350400.1">
    <property type="protein sequence ID" value="XP_028206201.1"/>
    <property type="gene ID" value="LOC114389668"/>
</dbReference>
<feature type="region of interest" description="Disordered" evidence="1">
    <location>
        <begin position="857"/>
        <end position="885"/>
    </location>
</feature>
<dbReference type="CDD" id="cd05162">
    <property type="entry name" value="PWWP"/>
    <property type="match status" value="1"/>
</dbReference>
<dbReference type="SUPFAM" id="SSF63748">
    <property type="entry name" value="Tudor/PWWP/MBT"/>
    <property type="match status" value="1"/>
</dbReference>
<dbReference type="GO" id="GO:0016301">
    <property type="term" value="F:kinase activity"/>
    <property type="evidence" value="ECO:0007669"/>
    <property type="project" value="UniProtKB-KW"/>
</dbReference>
<feature type="compositionally biased region" description="Gly residues" evidence="1">
    <location>
        <begin position="43"/>
        <end position="58"/>
    </location>
</feature>
<feature type="region of interest" description="Disordered" evidence="1">
    <location>
        <begin position="40"/>
        <end position="81"/>
    </location>
</feature>
<evidence type="ECO:0000256" key="1">
    <source>
        <dbReference type="SAM" id="MobiDB-lite"/>
    </source>
</evidence>
<evidence type="ECO:0000313" key="5">
    <source>
        <dbReference type="EMBL" id="RZB59989.1"/>
    </source>
</evidence>
<dbReference type="EMBL" id="QZWG01000016">
    <property type="protein sequence ID" value="RZB59987.1"/>
    <property type="molecule type" value="Genomic_DNA"/>
</dbReference>
<dbReference type="Pfam" id="PF00855">
    <property type="entry name" value="PWWP"/>
    <property type="match status" value="1"/>
</dbReference>
<gene>
    <name evidence="5" type="ORF">D0Y65_042961</name>
</gene>
<organism evidence="5 6">
    <name type="scientific">Glycine soja</name>
    <name type="common">Wild soybean</name>
    <dbReference type="NCBI Taxonomy" id="3848"/>
    <lineage>
        <taxon>Eukaryota</taxon>
        <taxon>Viridiplantae</taxon>
        <taxon>Streptophyta</taxon>
        <taxon>Embryophyta</taxon>
        <taxon>Tracheophyta</taxon>
        <taxon>Spermatophyta</taxon>
        <taxon>Magnoliopsida</taxon>
        <taxon>eudicotyledons</taxon>
        <taxon>Gunneridae</taxon>
        <taxon>Pentapetalae</taxon>
        <taxon>rosids</taxon>
        <taxon>fabids</taxon>
        <taxon>Fabales</taxon>
        <taxon>Fabaceae</taxon>
        <taxon>Papilionoideae</taxon>
        <taxon>50 kb inversion clade</taxon>
        <taxon>NPAAA clade</taxon>
        <taxon>indigoferoid/millettioid clade</taxon>
        <taxon>Phaseoleae</taxon>
        <taxon>Glycine</taxon>
        <taxon>Glycine subgen. Soja</taxon>
    </lineage>
</organism>
<comment type="caution">
    <text evidence="5">The sequence shown here is derived from an EMBL/GenBank/DDBJ whole genome shotgun (WGS) entry which is preliminary data.</text>
</comment>
<feature type="region of interest" description="Disordered" evidence="1">
    <location>
        <begin position="122"/>
        <end position="154"/>
    </location>
</feature>
<feature type="compositionally biased region" description="Basic and acidic residues" evidence="1">
    <location>
        <begin position="136"/>
        <end position="152"/>
    </location>
</feature>
<dbReference type="InterPro" id="IPR053063">
    <property type="entry name" value="PWWP_domain_containing_PDP"/>
</dbReference>
<name>A0A445GFH5_GLYSO</name>
<dbReference type="InterPro" id="IPR000313">
    <property type="entry name" value="PWWP_dom"/>
</dbReference>
<feature type="compositionally biased region" description="Basic and acidic residues" evidence="1">
    <location>
        <begin position="531"/>
        <end position="552"/>
    </location>
</feature>
<dbReference type="EMBL" id="QZWG01000016">
    <property type="protein sequence ID" value="RZB59989.1"/>
    <property type="molecule type" value="Genomic_DNA"/>
</dbReference>
<dbReference type="SMART" id="SM00293">
    <property type="entry name" value="PWWP"/>
    <property type="match status" value="1"/>
</dbReference>
<keyword evidence="6" id="KW-1185">Reference proteome</keyword>
<feature type="compositionally biased region" description="Basic and acidic residues" evidence="1">
    <location>
        <begin position="61"/>
        <end position="79"/>
    </location>
</feature>
<dbReference type="PANTHER" id="PTHR42851">
    <property type="entry name" value="ALDOLASE-RELATED"/>
    <property type="match status" value="1"/>
</dbReference>
<feature type="region of interest" description="Disordered" evidence="1">
    <location>
        <begin position="445"/>
        <end position="477"/>
    </location>
</feature>
<evidence type="ECO:0000313" key="6">
    <source>
        <dbReference type="Proteomes" id="UP000289340"/>
    </source>
</evidence>
<feature type="region of interest" description="Disordered" evidence="1">
    <location>
        <begin position="620"/>
        <end position="639"/>
    </location>
</feature>
<feature type="compositionally biased region" description="Basic and acidic residues" evidence="1">
    <location>
        <begin position="445"/>
        <end position="461"/>
    </location>
</feature>
<dbReference type="Gene3D" id="2.30.30.140">
    <property type="match status" value="1"/>
</dbReference>
<evidence type="ECO:0000313" key="4">
    <source>
        <dbReference type="EMBL" id="RZB59988.1"/>
    </source>
</evidence>